<dbReference type="GO" id="GO:0005886">
    <property type="term" value="C:plasma membrane"/>
    <property type="evidence" value="ECO:0007669"/>
    <property type="project" value="UniProtKB-SubCell"/>
</dbReference>
<feature type="transmembrane region" description="Helical" evidence="6">
    <location>
        <begin position="296"/>
        <end position="315"/>
    </location>
</feature>
<feature type="transmembrane region" description="Helical" evidence="6">
    <location>
        <begin position="84"/>
        <end position="105"/>
    </location>
</feature>
<feature type="transmembrane region" description="Helical" evidence="6">
    <location>
        <begin position="420"/>
        <end position="439"/>
    </location>
</feature>
<evidence type="ECO:0000256" key="1">
    <source>
        <dbReference type="ARBA" id="ARBA00004651"/>
    </source>
</evidence>
<dbReference type="InterPro" id="IPR050833">
    <property type="entry name" value="Poly_Biosynth_Transport"/>
</dbReference>
<evidence type="ECO:0000256" key="2">
    <source>
        <dbReference type="ARBA" id="ARBA00022475"/>
    </source>
</evidence>
<feature type="transmembrane region" description="Helical" evidence="6">
    <location>
        <begin position="111"/>
        <end position="131"/>
    </location>
</feature>
<evidence type="ECO:0000256" key="3">
    <source>
        <dbReference type="ARBA" id="ARBA00022692"/>
    </source>
</evidence>
<accession>A0A6N9NND4</accession>
<dbReference type="PANTHER" id="PTHR30250:SF11">
    <property type="entry name" value="O-ANTIGEN TRANSPORTER-RELATED"/>
    <property type="match status" value="1"/>
</dbReference>
<proteinExistence type="predicted"/>
<gene>
    <name evidence="7" type="ORF">GQN54_11600</name>
</gene>
<dbReference type="InterPro" id="IPR002797">
    <property type="entry name" value="Polysacc_synth"/>
</dbReference>
<feature type="transmembrane region" description="Helical" evidence="6">
    <location>
        <begin position="143"/>
        <end position="164"/>
    </location>
</feature>
<dbReference type="Pfam" id="PF01943">
    <property type="entry name" value="Polysacc_synt"/>
    <property type="match status" value="1"/>
</dbReference>
<dbReference type="RefSeq" id="WP_160633717.1">
    <property type="nucleotide sequence ID" value="NZ_WWNE01000009.1"/>
</dbReference>
<keyword evidence="8" id="KW-1185">Reference proteome</keyword>
<keyword evidence="4 6" id="KW-1133">Transmembrane helix</keyword>
<keyword evidence="5 6" id="KW-0472">Membrane</keyword>
<evidence type="ECO:0000256" key="5">
    <source>
        <dbReference type="ARBA" id="ARBA00023136"/>
    </source>
</evidence>
<feature type="transmembrane region" description="Helical" evidence="6">
    <location>
        <begin position="42"/>
        <end position="64"/>
    </location>
</feature>
<dbReference type="Proteomes" id="UP000470771">
    <property type="component" value="Unassembled WGS sequence"/>
</dbReference>
<sequence length="481" mass="54713">MQRKFLSNLLFLLFLNLLIKPFWIFGIDRTVQNTLGAEEYGFYYALFGFSILFNILLDVGITNYNNRNIAQHNHMLGRYFSSIVWLKLLLGVVYLLVTIVLALLFDYAGRELNLLLILCLNQFLVSFLLYLRSNLAGLQLFKWDSFLSVLDRIVMIVICGILLWGIDGFNFTIEHFVWTQTFAYLLSCVVALLILGKRLSAFTVKLNIPLLRIIFKQSLPFALLVLLMAFYYRVDSVMIERMLPNGREQAGVYAQAYRLLEAATTFGYLFAGLLLPMFSRMIAIKESPTQLIRLSFNLIFIPAITLFGVCFYYSTEIMELLYVENAMESAKVLQVLMLNFVAIASTYIFGTFLTANGSLRILNWIALVGLLINLTLNFILIPQYASYGAAVATLLTQLFVIVAQIVSVKRLLNWKLDSNYLIRVGVFLFGFFSLSFFISSSSGNWIMHALLTIAGGTLLSLLLRLIEPKSMIMILKNKASN</sequence>
<evidence type="ECO:0000313" key="7">
    <source>
        <dbReference type="EMBL" id="NBG66760.1"/>
    </source>
</evidence>
<feature type="transmembrane region" description="Helical" evidence="6">
    <location>
        <begin position="445"/>
        <end position="466"/>
    </location>
</feature>
<comment type="subcellular location">
    <subcellularLocation>
        <location evidence="1">Cell membrane</location>
        <topology evidence="1">Multi-pass membrane protein</topology>
    </subcellularLocation>
</comment>
<feature type="transmembrane region" description="Helical" evidence="6">
    <location>
        <begin position="335"/>
        <end position="354"/>
    </location>
</feature>
<feature type="transmembrane region" description="Helical" evidence="6">
    <location>
        <begin position="387"/>
        <end position="408"/>
    </location>
</feature>
<protein>
    <submittedName>
        <fullName evidence="7">Oligosaccharide flippase family protein</fullName>
    </submittedName>
</protein>
<keyword evidence="2" id="KW-1003">Cell membrane</keyword>
<evidence type="ECO:0000256" key="4">
    <source>
        <dbReference type="ARBA" id="ARBA00022989"/>
    </source>
</evidence>
<comment type="caution">
    <text evidence="7">The sequence shown here is derived from an EMBL/GenBank/DDBJ whole genome shotgun (WGS) entry which is preliminary data.</text>
</comment>
<feature type="transmembrane region" description="Helical" evidence="6">
    <location>
        <begin position="254"/>
        <end position="275"/>
    </location>
</feature>
<name>A0A6N9NND4_9FLAO</name>
<evidence type="ECO:0000313" key="8">
    <source>
        <dbReference type="Proteomes" id="UP000470771"/>
    </source>
</evidence>
<feature type="transmembrane region" description="Helical" evidence="6">
    <location>
        <begin position="217"/>
        <end position="234"/>
    </location>
</feature>
<evidence type="ECO:0000256" key="6">
    <source>
        <dbReference type="SAM" id="Phobius"/>
    </source>
</evidence>
<dbReference type="AlphaFoldDB" id="A0A6N9NND4"/>
<dbReference type="PANTHER" id="PTHR30250">
    <property type="entry name" value="PST FAMILY PREDICTED COLANIC ACID TRANSPORTER"/>
    <property type="match status" value="1"/>
</dbReference>
<keyword evidence="3 6" id="KW-0812">Transmembrane</keyword>
<dbReference type="EMBL" id="WWNE01000009">
    <property type="protein sequence ID" value="NBG66760.1"/>
    <property type="molecule type" value="Genomic_DNA"/>
</dbReference>
<organism evidence="7 8">
    <name type="scientific">Acidiluteibacter ferrifornacis</name>
    <dbReference type="NCBI Taxonomy" id="2692424"/>
    <lineage>
        <taxon>Bacteria</taxon>
        <taxon>Pseudomonadati</taxon>
        <taxon>Bacteroidota</taxon>
        <taxon>Flavobacteriia</taxon>
        <taxon>Flavobacteriales</taxon>
        <taxon>Cryomorphaceae</taxon>
        <taxon>Acidiluteibacter</taxon>
    </lineage>
</organism>
<feature type="transmembrane region" description="Helical" evidence="6">
    <location>
        <begin position="176"/>
        <end position="196"/>
    </location>
</feature>
<feature type="transmembrane region" description="Helical" evidence="6">
    <location>
        <begin position="361"/>
        <end position="381"/>
    </location>
</feature>
<reference evidence="7 8" key="1">
    <citation type="submission" date="2019-12" db="EMBL/GenBank/DDBJ databases">
        <authorList>
            <person name="Zhao J."/>
        </authorList>
    </citation>
    <scope>NUCLEOTIDE SEQUENCE [LARGE SCALE GENOMIC DNA]</scope>
    <source>
        <strain evidence="7 8">S-15</strain>
    </source>
</reference>